<proteinExistence type="inferred from homology"/>
<gene>
    <name evidence="12" type="ORF">QYM36_006912</name>
</gene>
<dbReference type="FunFam" id="1.20.1510.10:FF:000027">
    <property type="entry name" value="Zinc transporter ttm-1"/>
    <property type="match status" value="1"/>
</dbReference>
<dbReference type="NCBIfam" id="TIGR01297">
    <property type="entry name" value="CDF"/>
    <property type="match status" value="1"/>
</dbReference>
<evidence type="ECO:0000256" key="4">
    <source>
        <dbReference type="ARBA" id="ARBA00022692"/>
    </source>
</evidence>
<sequence>MQNDQLIPDLLLADDRRSNDSRTPSLNFQIDYFAPRIGRSEQSSPDSELLDVPNVSFNSISLTPGVPWYKRIFGVRRTDGNSWLSGGERPDVPLLSPVMTAPLLLESSSEDSLCLTTPETEASTSNKSKGISQLACAAAICLVFMVAQGIGGYLANSLAIMTDAAHMLSDFASFLVSLFALWISQRSASRRMSFGYHRAEVLGALFSVFVIWIITGVLVYLAVERIINSDYEIAADTMIIVAAIGVIMNLAMGVVLSGKCGVLLHHNHSHGGSSHSHAGSSDLPDDMNVRAAMIHVLGDLIQSIGVLIAAFVVKYEPSWKIADPICTFVFSVLVLITTYSLVKECGQILMEAVPESFPEAAIRMFILSVPGVLGIHDLNVWSLTPEKTVLSVHITIDAGASHGEILSSVCQVLKGDYKLHHVTVQIERYAIEH</sequence>
<dbReference type="InterPro" id="IPR050681">
    <property type="entry name" value="CDF/SLC30A"/>
</dbReference>
<feature type="transmembrane region" description="Helical" evidence="9">
    <location>
        <begin position="292"/>
        <end position="313"/>
    </location>
</feature>
<feature type="transmembrane region" description="Helical" evidence="9">
    <location>
        <begin position="235"/>
        <end position="256"/>
    </location>
</feature>
<evidence type="ECO:0000256" key="8">
    <source>
        <dbReference type="ARBA" id="ARBA00023136"/>
    </source>
</evidence>
<dbReference type="Pfam" id="PF16916">
    <property type="entry name" value="ZT_dimer"/>
    <property type="match status" value="1"/>
</dbReference>
<keyword evidence="3" id="KW-0813">Transport</keyword>
<feature type="transmembrane region" description="Helical" evidence="9">
    <location>
        <begin position="204"/>
        <end position="223"/>
    </location>
</feature>
<feature type="transmembrane region" description="Helical" evidence="9">
    <location>
        <begin position="131"/>
        <end position="155"/>
    </location>
</feature>
<evidence type="ECO:0000256" key="5">
    <source>
        <dbReference type="ARBA" id="ARBA00022906"/>
    </source>
</evidence>
<name>A0AA88I770_ARTSF</name>
<keyword evidence="7" id="KW-0406">Ion transport</keyword>
<dbReference type="PANTHER" id="PTHR11562">
    <property type="entry name" value="CATION EFFLUX PROTEIN/ ZINC TRANSPORTER"/>
    <property type="match status" value="1"/>
</dbReference>
<dbReference type="EMBL" id="JAVRJZ010000011">
    <property type="protein sequence ID" value="KAK2716587.1"/>
    <property type="molecule type" value="Genomic_DNA"/>
</dbReference>
<evidence type="ECO:0000256" key="2">
    <source>
        <dbReference type="ARBA" id="ARBA00008873"/>
    </source>
</evidence>
<comment type="caution">
    <text evidence="12">The sequence shown here is derived from an EMBL/GenBank/DDBJ whole genome shotgun (WGS) entry which is preliminary data.</text>
</comment>
<evidence type="ECO:0000256" key="7">
    <source>
        <dbReference type="ARBA" id="ARBA00023065"/>
    </source>
</evidence>
<comment type="similarity">
    <text evidence="2">Belongs to the cation diffusion facilitator (CDF) transporter (TC 2.A.4) family. SLC30A subfamily.</text>
</comment>
<organism evidence="12 13">
    <name type="scientific">Artemia franciscana</name>
    <name type="common">Brine shrimp</name>
    <name type="synonym">Artemia sanfranciscana</name>
    <dbReference type="NCBI Taxonomy" id="6661"/>
    <lineage>
        <taxon>Eukaryota</taxon>
        <taxon>Metazoa</taxon>
        <taxon>Ecdysozoa</taxon>
        <taxon>Arthropoda</taxon>
        <taxon>Crustacea</taxon>
        <taxon>Branchiopoda</taxon>
        <taxon>Anostraca</taxon>
        <taxon>Artemiidae</taxon>
        <taxon>Artemia</taxon>
    </lineage>
</organism>
<evidence type="ECO:0000256" key="3">
    <source>
        <dbReference type="ARBA" id="ARBA00022448"/>
    </source>
</evidence>
<evidence type="ECO:0000256" key="9">
    <source>
        <dbReference type="SAM" id="Phobius"/>
    </source>
</evidence>
<evidence type="ECO:0008006" key="14">
    <source>
        <dbReference type="Google" id="ProtNLM"/>
    </source>
</evidence>
<dbReference type="Gene3D" id="1.20.1510.10">
    <property type="entry name" value="Cation efflux protein transmembrane domain"/>
    <property type="match status" value="1"/>
</dbReference>
<comment type="subcellular location">
    <subcellularLocation>
        <location evidence="1">Membrane</location>
        <topology evidence="1">Multi-pass membrane protein</topology>
    </subcellularLocation>
</comment>
<dbReference type="InterPro" id="IPR027470">
    <property type="entry name" value="Cation_efflux_CTD"/>
</dbReference>
<protein>
    <recommendedName>
        <fullName evidence="14">Zinc transporter 2</fullName>
    </recommendedName>
</protein>
<keyword evidence="5" id="KW-0862">Zinc</keyword>
<dbReference type="InterPro" id="IPR002524">
    <property type="entry name" value="Cation_efflux"/>
</dbReference>
<feature type="transmembrane region" description="Helical" evidence="9">
    <location>
        <begin position="325"/>
        <end position="342"/>
    </location>
</feature>
<dbReference type="InterPro" id="IPR027469">
    <property type="entry name" value="Cation_efflux_TMD_sf"/>
</dbReference>
<dbReference type="InterPro" id="IPR058533">
    <property type="entry name" value="Cation_efflux_TM"/>
</dbReference>
<evidence type="ECO:0000256" key="1">
    <source>
        <dbReference type="ARBA" id="ARBA00004141"/>
    </source>
</evidence>
<dbReference type="InterPro" id="IPR036837">
    <property type="entry name" value="Cation_efflux_CTD_sf"/>
</dbReference>
<feature type="transmembrane region" description="Helical" evidence="9">
    <location>
        <begin position="167"/>
        <end position="184"/>
    </location>
</feature>
<dbReference type="Proteomes" id="UP001187531">
    <property type="component" value="Unassembled WGS sequence"/>
</dbReference>
<dbReference type="SUPFAM" id="SSF160240">
    <property type="entry name" value="Cation efflux protein cytoplasmic domain-like"/>
    <property type="match status" value="1"/>
</dbReference>
<reference evidence="12" key="1">
    <citation type="submission" date="2023-07" db="EMBL/GenBank/DDBJ databases">
        <title>Chromosome-level genome assembly of Artemia franciscana.</title>
        <authorList>
            <person name="Jo E."/>
        </authorList>
    </citation>
    <scope>NUCLEOTIDE SEQUENCE</scope>
    <source>
        <tissue evidence="12">Whole body</tissue>
    </source>
</reference>
<keyword evidence="13" id="KW-1185">Reference proteome</keyword>
<feature type="domain" description="Cation efflux protein transmembrane" evidence="10">
    <location>
        <begin position="137"/>
        <end position="350"/>
    </location>
</feature>
<dbReference type="SUPFAM" id="SSF161111">
    <property type="entry name" value="Cation efflux protein transmembrane domain-like"/>
    <property type="match status" value="1"/>
</dbReference>
<dbReference type="GO" id="GO:0010043">
    <property type="term" value="P:response to zinc ion"/>
    <property type="evidence" value="ECO:0007669"/>
    <property type="project" value="TreeGrafter"/>
</dbReference>
<evidence type="ECO:0000256" key="6">
    <source>
        <dbReference type="ARBA" id="ARBA00022989"/>
    </source>
</evidence>
<accession>A0AA88I770</accession>
<evidence type="ECO:0000259" key="10">
    <source>
        <dbReference type="Pfam" id="PF01545"/>
    </source>
</evidence>
<feature type="domain" description="Cation efflux protein cytoplasmic" evidence="11">
    <location>
        <begin position="359"/>
        <end position="429"/>
    </location>
</feature>
<evidence type="ECO:0000313" key="13">
    <source>
        <dbReference type="Proteomes" id="UP001187531"/>
    </source>
</evidence>
<keyword evidence="5" id="KW-0864">Zinc transport</keyword>
<keyword evidence="6 9" id="KW-1133">Transmembrane helix</keyword>
<keyword evidence="8 9" id="KW-0472">Membrane</keyword>
<dbReference type="PANTHER" id="PTHR11562:SF84">
    <property type="entry name" value="LD05335P"/>
    <property type="match status" value="1"/>
</dbReference>
<dbReference type="GO" id="GO:0005886">
    <property type="term" value="C:plasma membrane"/>
    <property type="evidence" value="ECO:0007669"/>
    <property type="project" value="TreeGrafter"/>
</dbReference>
<dbReference type="Pfam" id="PF01545">
    <property type="entry name" value="Cation_efflux"/>
    <property type="match status" value="1"/>
</dbReference>
<evidence type="ECO:0000313" key="12">
    <source>
        <dbReference type="EMBL" id="KAK2716587.1"/>
    </source>
</evidence>
<dbReference type="AlphaFoldDB" id="A0AA88I770"/>
<keyword evidence="4 9" id="KW-0812">Transmembrane</keyword>
<dbReference type="GO" id="GO:0005385">
    <property type="term" value="F:zinc ion transmembrane transporter activity"/>
    <property type="evidence" value="ECO:0007669"/>
    <property type="project" value="TreeGrafter"/>
</dbReference>
<evidence type="ECO:0000259" key="11">
    <source>
        <dbReference type="Pfam" id="PF16916"/>
    </source>
</evidence>